<evidence type="ECO:0000256" key="13">
    <source>
        <dbReference type="ARBA" id="ARBA00023012"/>
    </source>
</evidence>
<dbReference type="PROSITE" id="PS50885">
    <property type="entry name" value="HAMP"/>
    <property type="match status" value="1"/>
</dbReference>
<evidence type="ECO:0000256" key="9">
    <source>
        <dbReference type="ARBA" id="ARBA00022741"/>
    </source>
</evidence>
<dbReference type="Gene3D" id="3.30.565.10">
    <property type="entry name" value="Histidine kinase-like ATPase, C-terminal domain"/>
    <property type="match status" value="1"/>
</dbReference>
<evidence type="ECO:0000259" key="16">
    <source>
        <dbReference type="PROSITE" id="PS50109"/>
    </source>
</evidence>
<dbReference type="InterPro" id="IPR036890">
    <property type="entry name" value="HATPase_C_sf"/>
</dbReference>
<keyword evidence="14 15" id="KW-0472">Membrane</keyword>
<feature type="transmembrane region" description="Helical" evidence="15">
    <location>
        <begin position="171"/>
        <end position="189"/>
    </location>
</feature>
<keyword evidence="19" id="KW-1185">Reference proteome</keyword>
<dbReference type="InterPro" id="IPR003594">
    <property type="entry name" value="HATPase_dom"/>
</dbReference>
<dbReference type="SMART" id="SM00304">
    <property type="entry name" value="HAMP"/>
    <property type="match status" value="1"/>
</dbReference>
<dbReference type="InterPro" id="IPR005467">
    <property type="entry name" value="His_kinase_dom"/>
</dbReference>
<keyword evidence="6" id="KW-0597">Phosphoprotein</keyword>
<evidence type="ECO:0000256" key="11">
    <source>
        <dbReference type="ARBA" id="ARBA00022840"/>
    </source>
</evidence>
<evidence type="ECO:0000256" key="7">
    <source>
        <dbReference type="ARBA" id="ARBA00022679"/>
    </source>
</evidence>
<keyword evidence="8 15" id="KW-0812">Transmembrane</keyword>
<feature type="domain" description="Histidine kinase" evidence="16">
    <location>
        <begin position="251"/>
        <end position="458"/>
    </location>
</feature>
<name>A0ABY9RIE8_9BURK</name>
<keyword evidence="4" id="KW-1003">Cell membrane</keyword>
<reference evidence="18" key="1">
    <citation type="submission" date="2023-09" db="EMBL/GenBank/DDBJ databases">
        <title>Undibacterium sp. 20NA77.5 isolated from freshwater.</title>
        <authorList>
            <person name="Le V."/>
            <person name="Ko S.-R."/>
            <person name="Ahn C.-Y."/>
            <person name="Oh H.-M."/>
        </authorList>
    </citation>
    <scope>NUCLEOTIDE SEQUENCE</scope>
    <source>
        <strain evidence="18">20NA77.5</strain>
    </source>
</reference>
<dbReference type="GO" id="GO:0005524">
    <property type="term" value="F:ATP binding"/>
    <property type="evidence" value="ECO:0007669"/>
    <property type="project" value="UniProtKB-KW"/>
</dbReference>
<keyword evidence="9" id="KW-0547">Nucleotide-binding</keyword>
<dbReference type="InterPro" id="IPR003661">
    <property type="entry name" value="HisK_dim/P_dom"/>
</dbReference>
<accession>A0ABY9RIE8</accession>
<evidence type="ECO:0000256" key="15">
    <source>
        <dbReference type="SAM" id="Phobius"/>
    </source>
</evidence>
<gene>
    <name evidence="18" type="ORF">RF679_17640</name>
</gene>
<dbReference type="RefSeq" id="WP_309481938.1">
    <property type="nucleotide sequence ID" value="NZ_CP133720.1"/>
</dbReference>
<evidence type="ECO:0000256" key="5">
    <source>
        <dbReference type="ARBA" id="ARBA00022519"/>
    </source>
</evidence>
<evidence type="ECO:0000256" key="10">
    <source>
        <dbReference type="ARBA" id="ARBA00022777"/>
    </source>
</evidence>
<dbReference type="InterPro" id="IPR050980">
    <property type="entry name" value="2C_sensor_his_kinase"/>
</dbReference>
<dbReference type="InterPro" id="IPR036097">
    <property type="entry name" value="HisK_dim/P_sf"/>
</dbReference>
<keyword evidence="13" id="KW-0902">Two-component regulatory system</keyword>
<dbReference type="Proteomes" id="UP001181355">
    <property type="component" value="Chromosome"/>
</dbReference>
<evidence type="ECO:0000313" key="18">
    <source>
        <dbReference type="EMBL" id="WMW80445.1"/>
    </source>
</evidence>
<dbReference type="CDD" id="cd06225">
    <property type="entry name" value="HAMP"/>
    <property type="match status" value="1"/>
</dbReference>
<evidence type="ECO:0000256" key="8">
    <source>
        <dbReference type="ARBA" id="ARBA00022692"/>
    </source>
</evidence>
<evidence type="ECO:0000256" key="1">
    <source>
        <dbReference type="ARBA" id="ARBA00000085"/>
    </source>
</evidence>
<feature type="domain" description="HAMP" evidence="17">
    <location>
        <begin position="191"/>
        <end position="243"/>
    </location>
</feature>
<keyword evidence="10" id="KW-0418">Kinase</keyword>
<evidence type="ECO:0000256" key="6">
    <source>
        <dbReference type="ARBA" id="ARBA00022553"/>
    </source>
</evidence>
<organism evidence="18 19">
    <name type="scientific">Undibacterium cyanobacteriorum</name>
    <dbReference type="NCBI Taxonomy" id="3073561"/>
    <lineage>
        <taxon>Bacteria</taxon>
        <taxon>Pseudomonadati</taxon>
        <taxon>Pseudomonadota</taxon>
        <taxon>Betaproteobacteria</taxon>
        <taxon>Burkholderiales</taxon>
        <taxon>Oxalobacteraceae</taxon>
        <taxon>Undibacterium</taxon>
    </lineage>
</organism>
<dbReference type="CDD" id="cd00082">
    <property type="entry name" value="HisKA"/>
    <property type="match status" value="1"/>
</dbReference>
<dbReference type="Pfam" id="PF02518">
    <property type="entry name" value="HATPase_c"/>
    <property type="match status" value="1"/>
</dbReference>
<dbReference type="SUPFAM" id="SSF55874">
    <property type="entry name" value="ATPase domain of HSP90 chaperone/DNA topoisomerase II/histidine kinase"/>
    <property type="match status" value="1"/>
</dbReference>
<evidence type="ECO:0000256" key="3">
    <source>
        <dbReference type="ARBA" id="ARBA00012438"/>
    </source>
</evidence>
<proteinExistence type="predicted"/>
<sequence length="458" mass="51029">MSTKLRPINSISTRIFAILILGVLAAAALTWWLAFGERQSTISHERNNFRNERSKHTEQLIRAIDELPAANRDGLLRSMPRLGLQIYKEAAPQSQYQPSSSFALALVERLDESFPIIALAPSPANCLYRPDADKNSNEGCEALLIQLRDGMLLKLSLTPPRAPTPPIQTETLYYLGLFLTCVAGLAFFVSRMTIKPLLSLAQAATELGQDINRPPLPERGANEILLASRAFNAMQNRIRSHIQQRTQMLAAITHDLQTPLTRLRLRLEKVNDQDLRDKLILDLSNMQMMVKEGLDLARSMDSAEELRPLDIDSMLDSICSDASDAGHKVSFSGESKATIMARPQALRRCLDNLIDNGIKYGQSVEVTVRREETRLARSEAKNLCIVVRDHGPGIPEDQQARVFEPFYRIETSRSRETGGTGLGLTIALNIVRQHNGDLQLSNHAEGGLEVRLLLPIKS</sequence>
<keyword evidence="12 15" id="KW-1133">Transmembrane helix</keyword>
<dbReference type="InterPro" id="IPR004358">
    <property type="entry name" value="Sig_transdc_His_kin-like_C"/>
</dbReference>
<dbReference type="PROSITE" id="PS50109">
    <property type="entry name" value="HIS_KIN"/>
    <property type="match status" value="1"/>
</dbReference>
<evidence type="ECO:0000256" key="4">
    <source>
        <dbReference type="ARBA" id="ARBA00022475"/>
    </source>
</evidence>
<dbReference type="PRINTS" id="PR00344">
    <property type="entry name" value="BCTRLSENSOR"/>
</dbReference>
<evidence type="ECO:0000259" key="17">
    <source>
        <dbReference type="PROSITE" id="PS50885"/>
    </source>
</evidence>
<dbReference type="Gene3D" id="1.10.287.130">
    <property type="match status" value="1"/>
</dbReference>
<dbReference type="InterPro" id="IPR003660">
    <property type="entry name" value="HAMP_dom"/>
</dbReference>
<evidence type="ECO:0000313" key="19">
    <source>
        <dbReference type="Proteomes" id="UP001181355"/>
    </source>
</evidence>
<dbReference type="SMART" id="SM00387">
    <property type="entry name" value="HATPase_c"/>
    <property type="match status" value="1"/>
</dbReference>
<dbReference type="Pfam" id="PF00672">
    <property type="entry name" value="HAMP"/>
    <property type="match status" value="1"/>
</dbReference>
<dbReference type="SUPFAM" id="SSF47384">
    <property type="entry name" value="Homodimeric domain of signal transducing histidine kinase"/>
    <property type="match status" value="1"/>
</dbReference>
<evidence type="ECO:0000256" key="12">
    <source>
        <dbReference type="ARBA" id="ARBA00022989"/>
    </source>
</evidence>
<evidence type="ECO:0000256" key="2">
    <source>
        <dbReference type="ARBA" id="ARBA00004429"/>
    </source>
</evidence>
<dbReference type="PANTHER" id="PTHR44936:SF5">
    <property type="entry name" value="SENSOR HISTIDINE KINASE ENVZ"/>
    <property type="match status" value="1"/>
</dbReference>
<dbReference type="CDD" id="cd00075">
    <property type="entry name" value="HATPase"/>
    <property type="match status" value="1"/>
</dbReference>
<keyword evidence="5" id="KW-0997">Cell inner membrane</keyword>
<dbReference type="EMBL" id="CP133720">
    <property type="protein sequence ID" value="WMW80445.1"/>
    <property type="molecule type" value="Genomic_DNA"/>
</dbReference>
<dbReference type="PANTHER" id="PTHR44936">
    <property type="entry name" value="SENSOR PROTEIN CREC"/>
    <property type="match status" value="1"/>
</dbReference>
<keyword evidence="11 18" id="KW-0067">ATP-binding</keyword>
<dbReference type="EC" id="2.7.13.3" evidence="3"/>
<comment type="catalytic activity">
    <reaction evidence="1">
        <text>ATP + protein L-histidine = ADP + protein N-phospho-L-histidine.</text>
        <dbReference type="EC" id="2.7.13.3"/>
    </reaction>
</comment>
<dbReference type="SMART" id="SM00388">
    <property type="entry name" value="HisKA"/>
    <property type="match status" value="1"/>
</dbReference>
<comment type="subcellular location">
    <subcellularLocation>
        <location evidence="2">Cell inner membrane</location>
        <topology evidence="2">Multi-pass membrane protein</topology>
    </subcellularLocation>
</comment>
<protein>
    <recommendedName>
        <fullName evidence="3">histidine kinase</fullName>
        <ecNumber evidence="3">2.7.13.3</ecNumber>
    </recommendedName>
</protein>
<evidence type="ECO:0000256" key="14">
    <source>
        <dbReference type="ARBA" id="ARBA00023136"/>
    </source>
</evidence>
<keyword evidence="7" id="KW-0808">Transferase</keyword>